<name>A0ABV0EUW3_9ENTE</name>
<comment type="caution">
    <text evidence="2">The sequence shown here is derived from an EMBL/GenBank/DDBJ whole genome shotgun (WGS) entry which is preliminary data.</text>
</comment>
<reference evidence="2 3" key="1">
    <citation type="submission" date="2024-02" db="EMBL/GenBank/DDBJ databases">
        <title>The Genome Sequence of Enterococcus sp. DIV0159.</title>
        <authorList>
            <person name="Earl A."/>
            <person name="Manson A."/>
            <person name="Gilmore M."/>
            <person name="Sanders J."/>
            <person name="Shea T."/>
            <person name="Howe W."/>
            <person name="Livny J."/>
            <person name="Cuomo C."/>
            <person name="Neafsey D."/>
            <person name="Birren B."/>
        </authorList>
    </citation>
    <scope>NUCLEOTIDE SEQUENCE [LARGE SCALE GENOMIC DNA]</scope>
    <source>
        <strain evidence="2 3">665A</strain>
    </source>
</reference>
<dbReference type="Proteomes" id="UP000664357">
    <property type="component" value="Unassembled WGS sequence"/>
</dbReference>
<keyword evidence="1" id="KW-0732">Signal</keyword>
<evidence type="ECO:0000256" key="1">
    <source>
        <dbReference type="SAM" id="SignalP"/>
    </source>
</evidence>
<feature type="signal peptide" evidence="1">
    <location>
        <begin position="1"/>
        <end position="24"/>
    </location>
</feature>
<protein>
    <recommendedName>
        <fullName evidence="4">Peptidase MA-like domain-containing protein</fullName>
    </recommendedName>
</protein>
<evidence type="ECO:0008006" key="4">
    <source>
        <dbReference type="Google" id="ProtNLM"/>
    </source>
</evidence>
<evidence type="ECO:0000313" key="3">
    <source>
        <dbReference type="Proteomes" id="UP000664357"/>
    </source>
</evidence>
<dbReference type="RefSeq" id="WP_207703378.1">
    <property type="nucleotide sequence ID" value="NZ_JAFREL020000002.1"/>
</dbReference>
<accession>A0ABV0EUW3</accession>
<organism evidence="2 3">
    <name type="scientific">Candidatus Enterococcus ferrettii</name>
    <dbReference type="NCBI Taxonomy" id="2815324"/>
    <lineage>
        <taxon>Bacteria</taxon>
        <taxon>Bacillati</taxon>
        <taxon>Bacillota</taxon>
        <taxon>Bacilli</taxon>
        <taxon>Lactobacillales</taxon>
        <taxon>Enterococcaceae</taxon>
        <taxon>Enterococcus</taxon>
    </lineage>
</organism>
<sequence>MKKKGISILLLLIFFFAFQLITQAKDADCLDPVDITGEAAADYPEETSTKRKKRKKTRTVQLKRFYLRVTDGAEDSVPVPLPNTRYTIRLVTKEQEVFLHEGVTNNQGEIKDVALRKIPLEGASLKIGYILGNDQRGYVQKYNKKPYSFVFTLRLGSDNTINYSNHQVLFGKEKQEETFFYNFQAARINDYFDQAVQAQANAVKQARKLLPDTAKFTIKPININFEQGKYLDKSNAFSRNGHDNRAIPDIVMGDRSDKNFETKKLMHNIMHEWTHWTMYTTFAMPGGEYDSHYGVNSDPKISYKEGWALFAGEFFAAPESLAERDTLVQEDDHQGVNRLFGKSTNLTVQQVLYDLLDTGSTDEAFHISERYLDEERSEQAMHQVNFGILYTLMLESEATTLQEFLTYLEDKYIVTASDKEKFTEVLKINGLARDGSFSKANPENQE</sequence>
<keyword evidence="3" id="KW-1185">Reference proteome</keyword>
<proteinExistence type="predicted"/>
<gene>
    <name evidence="2" type="ORF">JZO67_003071</name>
</gene>
<feature type="chain" id="PRO_5045610258" description="Peptidase MA-like domain-containing protein" evidence="1">
    <location>
        <begin position="25"/>
        <end position="446"/>
    </location>
</feature>
<evidence type="ECO:0000313" key="2">
    <source>
        <dbReference type="EMBL" id="MEO1771097.1"/>
    </source>
</evidence>
<dbReference type="EMBL" id="JAFREL020000002">
    <property type="protein sequence ID" value="MEO1771097.1"/>
    <property type="molecule type" value="Genomic_DNA"/>
</dbReference>